<keyword evidence="1" id="KW-0175">Coiled coil</keyword>
<reference evidence="3 4" key="1">
    <citation type="submission" date="2021-06" db="EMBL/GenBank/DDBJ databases">
        <title>Bacillus sp. RD4P76, an endophyte from a halophyte.</title>
        <authorList>
            <person name="Sun J.-Q."/>
        </authorList>
    </citation>
    <scope>NUCLEOTIDE SEQUENCE [LARGE SCALE GENOMIC DNA]</scope>
    <source>
        <strain evidence="3 4">JCM 17098</strain>
    </source>
</reference>
<dbReference type="InterPro" id="IPR023346">
    <property type="entry name" value="Lysozyme-like_dom_sf"/>
</dbReference>
<organism evidence="3 4">
    <name type="scientific">Evansella alkalicola</name>
    <dbReference type="NCBI Taxonomy" id="745819"/>
    <lineage>
        <taxon>Bacteria</taxon>
        <taxon>Bacillati</taxon>
        <taxon>Bacillota</taxon>
        <taxon>Bacilli</taxon>
        <taxon>Bacillales</taxon>
        <taxon>Bacillaceae</taxon>
        <taxon>Evansella</taxon>
    </lineage>
</organism>
<gene>
    <name evidence="3" type="ORF">KS407_13640</name>
</gene>
<dbReference type="InterPro" id="IPR008258">
    <property type="entry name" value="Transglycosylase_SLT_dom_1"/>
</dbReference>
<evidence type="ECO:0000259" key="2">
    <source>
        <dbReference type="Pfam" id="PF01464"/>
    </source>
</evidence>
<evidence type="ECO:0000313" key="4">
    <source>
        <dbReference type="Proteomes" id="UP000790580"/>
    </source>
</evidence>
<proteinExistence type="predicted"/>
<sequence length="236" mass="27331">MKLKYIIAVLSVAFLSFFVFAIGNEYVTMKEEIQILQEKKDNLQEDFNKTLNKELLKGYMNEIPEDVEPGYQHWENANLVADYAYEDSEGLFHRDWALFLAVEAERREIDPLLVYELIKVETGGTFDPELVGPETSYGHAYGLAQFMKNTGPWIADMAGLPYDDALLFDPYYSIQLSVVYLDFLYQHYGDWNHALTAYHRGMYGLEQFVNENGHAESWYAVLIQENANHDIFAYGQ</sequence>
<dbReference type="PANTHER" id="PTHR37423:SF2">
    <property type="entry name" value="MEMBRANE-BOUND LYTIC MUREIN TRANSGLYCOSYLASE C"/>
    <property type="match status" value="1"/>
</dbReference>
<dbReference type="EMBL" id="JAHQCR010000053">
    <property type="protein sequence ID" value="MBU9722472.1"/>
    <property type="molecule type" value="Genomic_DNA"/>
</dbReference>
<feature type="coiled-coil region" evidence="1">
    <location>
        <begin position="26"/>
        <end position="53"/>
    </location>
</feature>
<accession>A0ABS6JZ34</accession>
<name>A0ABS6JZ34_9BACI</name>
<dbReference type="SUPFAM" id="SSF53955">
    <property type="entry name" value="Lysozyme-like"/>
    <property type="match status" value="1"/>
</dbReference>
<dbReference type="Gene3D" id="1.10.530.10">
    <property type="match status" value="1"/>
</dbReference>
<evidence type="ECO:0000256" key="1">
    <source>
        <dbReference type="SAM" id="Coils"/>
    </source>
</evidence>
<dbReference type="PANTHER" id="PTHR37423">
    <property type="entry name" value="SOLUBLE LYTIC MUREIN TRANSGLYCOSYLASE-RELATED"/>
    <property type="match status" value="1"/>
</dbReference>
<dbReference type="RefSeq" id="WP_088074812.1">
    <property type="nucleotide sequence ID" value="NZ_JAHQCR010000053.1"/>
</dbReference>
<keyword evidence="4" id="KW-1185">Reference proteome</keyword>
<feature type="domain" description="Transglycosylase SLT" evidence="2">
    <location>
        <begin position="103"/>
        <end position="218"/>
    </location>
</feature>
<dbReference type="Pfam" id="PF01464">
    <property type="entry name" value="SLT"/>
    <property type="match status" value="1"/>
</dbReference>
<comment type="caution">
    <text evidence="3">The sequence shown here is derived from an EMBL/GenBank/DDBJ whole genome shotgun (WGS) entry which is preliminary data.</text>
</comment>
<dbReference type="Proteomes" id="UP000790580">
    <property type="component" value="Unassembled WGS sequence"/>
</dbReference>
<protein>
    <submittedName>
        <fullName evidence="3">Transglycosylase SLT domain-containing protein</fullName>
    </submittedName>
</protein>
<evidence type="ECO:0000313" key="3">
    <source>
        <dbReference type="EMBL" id="MBU9722472.1"/>
    </source>
</evidence>